<comment type="caution">
    <text evidence="2">The sequence shown here is derived from an EMBL/GenBank/DDBJ whole genome shotgun (WGS) entry which is preliminary data.</text>
</comment>
<dbReference type="EMBL" id="JAGGMS010000001">
    <property type="protein sequence ID" value="MBP2180031.1"/>
    <property type="molecule type" value="Genomic_DNA"/>
</dbReference>
<protein>
    <recommendedName>
        <fullName evidence="4">DUF3558 domain-containing protein</fullName>
    </recommendedName>
</protein>
<accession>A0ABS4PKS9</accession>
<gene>
    <name evidence="2" type="ORF">JOM49_001557</name>
</gene>
<dbReference type="RefSeq" id="WP_308158683.1">
    <property type="nucleotide sequence ID" value="NZ_JAGGMS010000001.1"/>
</dbReference>
<sequence length="196" mass="20657">MSTRLRPVVCLAAGLVTVAGCGSAPEPAPVPPPPVAAAAGLPARPAELRLDGVDPCKLFTEQQLDELQITEEPEPLPADNQREGPTCSLPVAQGEPHYTYYVEAITQADVEAWRSGDRRKSSKNTEPIAVGDFPALAHHGRGGSPSDCETLVGVAAGQTLRVQLYPVTRGAFDQRQLCEMSAHAATLAVRTLGSRG</sequence>
<dbReference type="Proteomes" id="UP000741013">
    <property type="component" value="Unassembled WGS sequence"/>
</dbReference>
<proteinExistence type="predicted"/>
<dbReference type="InterPro" id="IPR024520">
    <property type="entry name" value="DUF3558"/>
</dbReference>
<evidence type="ECO:0000313" key="2">
    <source>
        <dbReference type="EMBL" id="MBP2180031.1"/>
    </source>
</evidence>
<keyword evidence="3" id="KW-1185">Reference proteome</keyword>
<dbReference type="PROSITE" id="PS51257">
    <property type="entry name" value="PROKAR_LIPOPROTEIN"/>
    <property type="match status" value="1"/>
</dbReference>
<evidence type="ECO:0000256" key="1">
    <source>
        <dbReference type="SAM" id="SignalP"/>
    </source>
</evidence>
<feature type="chain" id="PRO_5046937005" description="DUF3558 domain-containing protein" evidence="1">
    <location>
        <begin position="25"/>
        <end position="196"/>
    </location>
</feature>
<evidence type="ECO:0008006" key="4">
    <source>
        <dbReference type="Google" id="ProtNLM"/>
    </source>
</evidence>
<reference evidence="2 3" key="1">
    <citation type="submission" date="2021-03" db="EMBL/GenBank/DDBJ databases">
        <title>Sequencing the genomes of 1000 actinobacteria strains.</title>
        <authorList>
            <person name="Klenk H.-P."/>
        </authorList>
    </citation>
    <scope>NUCLEOTIDE SEQUENCE [LARGE SCALE GENOMIC DNA]</scope>
    <source>
        <strain evidence="2 3">DSM 45510</strain>
    </source>
</reference>
<keyword evidence="1" id="KW-0732">Signal</keyword>
<evidence type="ECO:0000313" key="3">
    <source>
        <dbReference type="Proteomes" id="UP000741013"/>
    </source>
</evidence>
<dbReference type="Pfam" id="PF12079">
    <property type="entry name" value="DUF3558"/>
    <property type="match status" value="1"/>
</dbReference>
<name>A0ABS4PKS9_9PSEU</name>
<feature type="signal peptide" evidence="1">
    <location>
        <begin position="1"/>
        <end position="24"/>
    </location>
</feature>
<organism evidence="2 3">
    <name type="scientific">Amycolatopsis magusensis</name>
    <dbReference type="NCBI Taxonomy" id="882444"/>
    <lineage>
        <taxon>Bacteria</taxon>
        <taxon>Bacillati</taxon>
        <taxon>Actinomycetota</taxon>
        <taxon>Actinomycetes</taxon>
        <taxon>Pseudonocardiales</taxon>
        <taxon>Pseudonocardiaceae</taxon>
        <taxon>Amycolatopsis</taxon>
    </lineage>
</organism>